<dbReference type="NCBIfam" id="NF037995">
    <property type="entry name" value="TRAP_S1"/>
    <property type="match status" value="1"/>
</dbReference>
<dbReference type="PANTHER" id="PTHR33376">
    <property type="match status" value="1"/>
</dbReference>
<dbReference type="AlphaFoldDB" id="A0A4R1MZ49"/>
<dbReference type="EMBL" id="SMGQ01000011">
    <property type="protein sequence ID" value="TCK98597.1"/>
    <property type="molecule type" value="Genomic_DNA"/>
</dbReference>
<dbReference type="GO" id="GO:0055085">
    <property type="term" value="P:transmembrane transport"/>
    <property type="evidence" value="ECO:0007669"/>
    <property type="project" value="InterPro"/>
</dbReference>
<name>A0A4R1MZ49_9FIRM</name>
<protein>
    <submittedName>
        <fullName evidence="3">Tripartite ATP-independent transporter DctP family solute receptor</fullName>
    </submittedName>
</protein>
<dbReference type="RefSeq" id="WP_132281482.1">
    <property type="nucleotide sequence ID" value="NZ_SMGQ01000011.1"/>
</dbReference>
<dbReference type="InterPro" id="IPR038404">
    <property type="entry name" value="TRAP_DctP_sf"/>
</dbReference>
<feature type="transmembrane region" description="Helical" evidence="2">
    <location>
        <begin position="5"/>
        <end position="22"/>
    </location>
</feature>
<keyword evidence="2" id="KW-0472">Membrane</keyword>
<dbReference type="PANTHER" id="PTHR33376:SF2">
    <property type="entry name" value="DICARBOXYLATE-BINDING PERIPLASMIC PROTEIN"/>
    <property type="match status" value="1"/>
</dbReference>
<sequence length="332" mass="38579">MKENIIFIIILLFLLSMLYLFSNNEDKVFNEDKVYLRLAEVHPNDHPTTIAMNQFSDLVKEKTNGRIEIVIYDNEQLGGEKSALEQVGFGSIDFARTSIAVVSGIEEAFNVLQLPYIYESSEHMFDVLNGEIGTYYFDILEPKGYIGIGWYDGGARNFYNSKKRMEFIQDFNGMTFRVLENDMMSDITEALGAQAVKMPYENIHSSLERGIIEGAENNWPSYDTSYHYEVAKFYTLTEHVRIPEILIASDKILERISEEDLQIIKNCAQEAQFFQRTLWKEKEEESIDKLKEEGVYIIKIKDQSQFKEATKVVYEKYANDYMHIVEAIQQIK</sequence>
<dbReference type="OrthoDB" id="9815946at2"/>
<evidence type="ECO:0000256" key="1">
    <source>
        <dbReference type="ARBA" id="ARBA00022729"/>
    </source>
</evidence>
<dbReference type="Proteomes" id="UP000294545">
    <property type="component" value="Unassembled WGS sequence"/>
</dbReference>
<dbReference type="PIRSF" id="PIRSF006470">
    <property type="entry name" value="DctB"/>
    <property type="match status" value="1"/>
</dbReference>
<comment type="caution">
    <text evidence="3">The sequence shown here is derived from an EMBL/GenBank/DDBJ whole genome shotgun (WGS) entry which is preliminary data.</text>
</comment>
<keyword evidence="3" id="KW-0675">Receptor</keyword>
<organism evidence="3 4">
    <name type="scientific">Natranaerovirga hydrolytica</name>
    <dbReference type="NCBI Taxonomy" id="680378"/>
    <lineage>
        <taxon>Bacteria</taxon>
        <taxon>Bacillati</taxon>
        <taxon>Bacillota</taxon>
        <taxon>Clostridia</taxon>
        <taxon>Lachnospirales</taxon>
        <taxon>Natranaerovirgaceae</taxon>
        <taxon>Natranaerovirga</taxon>
    </lineage>
</organism>
<keyword evidence="1" id="KW-0732">Signal</keyword>
<dbReference type="Pfam" id="PF03480">
    <property type="entry name" value="DctP"/>
    <property type="match status" value="1"/>
</dbReference>
<dbReference type="CDD" id="cd13671">
    <property type="entry name" value="PBP2_TRAP_SBP_like_3"/>
    <property type="match status" value="1"/>
</dbReference>
<dbReference type="InterPro" id="IPR018389">
    <property type="entry name" value="DctP_fam"/>
</dbReference>
<reference evidence="3 4" key="1">
    <citation type="submission" date="2019-03" db="EMBL/GenBank/DDBJ databases">
        <title>Genomic Encyclopedia of Type Strains, Phase IV (KMG-IV): sequencing the most valuable type-strain genomes for metagenomic binning, comparative biology and taxonomic classification.</title>
        <authorList>
            <person name="Goeker M."/>
        </authorList>
    </citation>
    <scope>NUCLEOTIDE SEQUENCE [LARGE SCALE GENOMIC DNA]</scope>
    <source>
        <strain evidence="3 4">DSM 24176</strain>
    </source>
</reference>
<evidence type="ECO:0000256" key="2">
    <source>
        <dbReference type="SAM" id="Phobius"/>
    </source>
</evidence>
<accession>A0A4R1MZ49</accession>
<keyword evidence="2" id="KW-1133">Transmembrane helix</keyword>
<dbReference type="GO" id="GO:0030288">
    <property type="term" value="C:outer membrane-bounded periplasmic space"/>
    <property type="evidence" value="ECO:0007669"/>
    <property type="project" value="InterPro"/>
</dbReference>
<keyword evidence="2" id="KW-0812">Transmembrane</keyword>
<keyword evidence="4" id="KW-1185">Reference proteome</keyword>
<dbReference type="GO" id="GO:0030246">
    <property type="term" value="F:carbohydrate binding"/>
    <property type="evidence" value="ECO:0007669"/>
    <property type="project" value="TreeGrafter"/>
</dbReference>
<dbReference type="InterPro" id="IPR004682">
    <property type="entry name" value="TRAP_DctP"/>
</dbReference>
<proteinExistence type="predicted"/>
<dbReference type="NCBIfam" id="TIGR00787">
    <property type="entry name" value="dctP"/>
    <property type="match status" value="1"/>
</dbReference>
<dbReference type="Gene3D" id="3.40.190.170">
    <property type="entry name" value="Bacterial extracellular solute-binding protein, family 7"/>
    <property type="match status" value="1"/>
</dbReference>
<evidence type="ECO:0000313" key="3">
    <source>
        <dbReference type="EMBL" id="TCK98597.1"/>
    </source>
</evidence>
<evidence type="ECO:0000313" key="4">
    <source>
        <dbReference type="Proteomes" id="UP000294545"/>
    </source>
</evidence>
<gene>
    <name evidence="3" type="ORF">EDC19_1029</name>
</gene>